<feature type="compositionally biased region" description="Gly residues" evidence="1">
    <location>
        <begin position="601"/>
        <end position="614"/>
    </location>
</feature>
<feature type="compositionally biased region" description="Low complexity" evidence="1">
    <location>
        <begin position="226"/>
        <end position="235"/>
    </location>
</feature>
<dbReference type="Proteomes" id="UP000645828">
    <property type="component" value="Unassembled WGS sequence"/>
</dbReference>
<feature type="compositionally biased region" description="Basic and acidic residues" evidence="1">
    <location>
        <begin position="576"/>
        <end position="589"/>
    </location>
</feature>
<feature type="compositionally biased region" description="Pro residues" evidence="1">
    <location>
        <begin position="518"/>
        <end position="539"/>
    </location>
</feature>
<dbReference type="EMBL" id="CAJHUB010000678">
    <property type="protein sequence ID" value="CAD7677468.1"/>
    <property type="molecule type" value="Genomic_DNA"/>
</dbReference>
<feature type="region of interest" description="Disordered" evidence="1">
    <location>
        <begin position="403"/>
        <end position="438"/>
    </location>
</feature>
<feature type="compositionally biased region" description="Low complexity" evidence="1">
    <location>
        <begin position="1"/>
        <end position="12"/>
    </location>
</feature>
<protein>
    <submittedName>
        <fullName evidence="2">(raccoon dog) hypothetical protein</fullName>
    </submittedName>
</protein>
<feature type="compositionally biased region" description="Basic and acidic residues" evidence="1">
    <location>
        <begin position="94"/>
        <end position="105"/>
    </location>
</feature>
<evidence type="ECO:0000313" key="3">
    <source>
        <dbReference type="Proteomes" id="UP000645828"/>
    </source>
</evidence>
<feature type="compositionally biased region" description="Pro residues" evidence="1">
    <location>
        <begin position="236"/>
        <end position="249"/>
    </location>
</feature>
<feature type="region of interest" description="Disordered" evidence="1">
    <location>
        <begin position="1"/>
        <end position="269"/>
    </location>
</feature>
<feature type="compositionally biased region" description="Low complexity" evidence="1">
    <location>
        <begin position="552"/>
        <end position="571"/>
    </location>
</feature>
<feature type="region of interest" description="Disordered" evidence="1">
    <location>
        <begin position="299"/>
        <end position="335"/>
    </location>
</feature>
<evidence type="ECO:0000256" key="1">
    <source>
        <dbReference type="SAM" id="MobiDB-lite"/>
    </source>
</evidence>
<feature type="region of interest" description="Disordered" evidence="1">
    <location>
        <begin position="513"/>
        <end position="635"/>
    </location>
</feature>
<feature type="compositionally biased region" description="Low complexity" evidence="1">
    <location>
        <begin position="299"/>
        <end position="309"/>
    </location>
</feature>
<evidence type="ECO:0000313" key="2">
    <source>
        <dbReference type="EMBL" id="CAD7677468.1"/>
    </source>
</evidence>
<accession>A0A811YL68</accession>
<keyword evidence="3" id="KW-1185">Reference proteome</keyword>
<feature type="compositionally biased region" description="Low complexity" evidence="1">
    <location>
        <begin position="106"/>
        <end position="115"/>
    </location>
</feature>
<comment type="caution">
    <text evidence="2">The sequence shown here is derived from an EMBL/GenBank/DDBJ whole genome shotgun (WGS) entry which is preliminary data.</text>
</comment>
<dbReference type="AlphaFoldDB" id="A0A811YL68"/>
<feature type="compositionally biased region" description="Pro residues" evidence="1">
    <location>
        <begin position="138"/>
        <end position="177"/>
    </location>
</feature>
<name>A0A811YL68_NYCPR</name>
<feature type="compositionally biased region" description="Polar residues" evidence="1">
    <location>
        <begin position="621"/>
        <end position="635"/>
    </location>
</feature>
<sequence length="635" mass="65971">MAAFRSMPSTRSPSPPPKKKKNQAASKTFFPLTAASHTRRHPGGPAANRRRGGARPRPRRLLGSCTRRPPHGERGAASPIRTATAASGSPRTGSDTHPRCSRAERAAAAPFSSRAPRGDPPSPRSQPRHPGRALSPPTRRPSPPPRPRAAWPPPEPRRPGPGTPPPGWGSPAAPTPAPLHYHAPRLPPPPPAHAESRASATLPRPPPRLHPPAAEAAPFNRRLRRGPAAASRARLPLPPPPPPPPPRPTPASTRPAAARPTGGSPLPLGVVARTAAAKTGTGTAAGAVATVALADAVAPAAPAAAAAAASPPPPSASNSEPVETGSDWEIPSRLSFQPMAPRSVWNLGLRPQPARPLAGSRHSRAISLRFIGQVARQSHLKSPHEPAASAPASFQQRFACRVGEGRRGGSKRSKEGGVEAEEGGRGAEPSREGSDDELRGGLVRAACQSSAARPRLPVPLPRLPLPRLRPQARPFRPAHWLGAFGDGEGGAPPVSWERREFERGARRRPLGFLRLRAGPPPPAPAPPPLPLPLRPPPAPASLRGWSPPRSGPAPAGGSPAARTPGTPSCFFGRGGAGERSRESAPEAGRRPRTSRIHPKGLGWGPGVRGEGGRASVGACTSGASGSPSWTRYQVS</sequence>
<feature type="compositionally biased region" description="Low complexity" evidence="1">
    <location>
        <begin position="250"/>
        <end position="262"/>
    </location>
</feature>
<gene>
    <name evidence="2" type="ORF">NYPRO_LOCUS10266</name>
</gene>
<reference evidence="2" key="1">
    <citation type="submission" date="2020-12" db="EMBL/GenBank/DDBJ databases">
        <authorList>
            <consortium name="Molecular Ecology Group"/>
        </authorList>
    </citation>
    <scope>NUCLEOTIDE SEQUENCE</scope>
    <source>
        <strain evidence="2">TBG_1078</strain>
    </source>
</reference>
<organism evidence="2 3">
    <name type="scientific">Nyctereutes procyonoides</name>
    <name type="common">Raccoon dog</name>
    <name type="synonym">Canis procyonoides</name>
    <dbReference type="NCBI Taxonomy" id="34880"/>
    <lineage>
        <taxon>Eukaryota</taxon>
        <taxon>Metazoa</taxon>
        <taxon>Chordata</taxon>
        <taxon>Craniata</taxon>
        <taxon>Vertebrata</taxon>
        <taxon>Euteleostomi</taxon>
        <taxon>Mammalia</taxon>
        <taxon>Eutheria</taxon>
        <taxon>Laurasiatheria</taxon>
        <taxon>Carnivora</taxon>
        <taxon>Caniformia</taxon>
        <taxon>Canidae</taxon>
        <taxon>Nyctereutes</taxon>
    </lineage>
</organism>
<feature type="compositionally biased region" description="Polar residues" evidence="1">
    <location>
        <begin position="84"/>
        <end position="93"/>
    </location>
</feature>
<proteinExistence type="predicted"/>
<feature type="compositionally biased region" description="Basic residues" evidence="1">
    <location>
        <begin position="37"/>
        <end position="60"/>
    </location>
</feature>